<accession>A0A6N8F9R7</accession>
<dbReference type="InterPro" id="IPR051781">
    <property type="entry name" value="Metallo-dep_Hydrolase"/>
</dbReference>
<gene>
    <name evidence="2" type="ORF">GNP35_01375</name>
</gene>
<protein>
    <submittedName>
        <fullName evidence="2">Amidohydrolase family protein</fullName>
    </submittedName>
</protein>
<dbReference type="PANTHER" id="PTHR43135:SF3">
    <property type="entry name" value="ALPHA-D-RIBOSE 1-METHYLPHOSPHONATE 5-TRIPHOSPHATE DIPHOSPHATASE"/>
    <property type="match status" value="1"/>
</dbReference>
<dbReference type="Proteomes" id="UP000439994">
    <property type="component" value="Unassembled WGS sequence"/>
</dbReference>
<dbReference type="Pfam" id="PF01979">
    <property type="entry name" value="Amidohydro_1"/>
    <property type="match status" value="1"/>
</dbReference>
<sequence>MDMPSLDVNGPMFSKVTTKAQAKELTKQQISQGTHILKVVWTQETGLSHEQLLEIFKPAISTAKRNGLIVAIHVEKLLGAKWAIKAGADILVHGVLRESIDQDLITMMLSNNVTYMPTLTVYHHYFDFLKNELSFSDIETKNALTSTIKSFDLLNKEKAKADNILQLFNKYLPLVDNSEAEIAMLSEQEQSIIKQLKAVFSERYHLMQELNLNQVVSAGVNVSLGTDAGNIGTLHGSSLYGEIQAWKAAGISNKNIIKAVTLGNALAFNVAESIGSLTSGKNANFVVLDENPYKVLSTLRQPIQVYKHGALVFGGDLK</sequence>
<organism evidence="2 3">
    <name type="scientific">Psychrosphaera haliotis</name>
    <dbReference type="NCBI Taxonomy" id="555083"/>
    <lineage>
        <taxon>Bacteria</taxon>
        <taxon>Pseudomonadati</taxon>
        <taxon>Pseudomonadota</taxon>
        <taxon>Gammaproteobacteria</taxon>
        <taxon>Alteromonadales</taxon>
        <taxon>Pseudoalteromonadaceae</taxon>
        <taxon>Psychrosphaera</taxon>
    </lineage>
</organism>
<name>A0A6N8F9R7_9GAMM</name>
<dbReference type="InterPro" id="IPR006680">
    <property type="entry name" value="Amidohydro-rel"/>
</dbReference>
<dbReference type="OrthoDB" id="9782972at2"/>
<evidence type="ECO:0000259" key="1">
    <source>
        <dbReference type="Pfam" id="PF01979"/>
    </source>
</evidence>
<dbReference type="AlphaFoldDB" id="A0A6N8F9R7"/>
<proteinExistence type="predicted"/>
<reference evidence="2 3" key="1">
    <citation type="submission" date="2019-11" db="EMBL/GenBank/DDBJ databases">
        <title>P. haliotis isolates from Z. marina roots.</title>
        <authorList>
            <person name="Cohen M."/>
            <person name="Jospin G."/>
            <person name="Eisen J.A."/>
            <person name="Coil D.A."/>
        </authorList>
    </citation>
    <scope>NUCLEOTIDE SEQUENCE [LARGE SCALE GENOMIC DNA]</scope>
    <source>
        <strain evidence="2 3">UCD-MCMsp1aY</strain>
    </source>
</reference>
<keyword evidence="3" id="KW-1185">Reference proteome</keyword>
<dbReference type="SUPFAM" id="SSF51556">
    <property type="entry name" value="Metallo-dependent hydrolases"/>
    <property type="match status" value="1"/>
</dbReference>
<dbReference type="Gene3D" id="2.30.40.10">
    <property type="entry name" value="Urease, subunit C, domain 1"/>
    <property type="match status" value="1"/>
</dbReference>
<keyword evidence="2" id="KW-0378">Hydrolase</keyword>
<dbReference type="Gene3D" id="3.20.20.140">
    <property type="entry name" value="Metal-dependent hydrolases"/>
    <property type="match status" value="2"/>
</dbReference>
<dbReference type="InterPro" id="IPR011059">
    <property type="entry name" value="Metal-dep_hydrolase_composite"/>
</dbReference>
<comment type="caution">
    <text evidence="2">The sequence shown here is derived from an EMBL/GenBank/DDBJ whole genome shotgun (WGS) entry which is preliminary data.</text>
</comment>
<dbReference type="EMBL" id="WOCD01000001">
    <property type="protein sequence ID" value="MUH71261.1"/>
    <property type="molecule type" value="Genomic_DNA"/>
</dbReference>
<dbReference type="PANTHER" id="PTHR43135">
    <property type="entry name" value="ALPHA-D-RIBOSE 1-METHYLPHOSPHONATE 5-TRIPHOSPHATE DIPHOSPHATASE"/>
    <property type="match status" value="1"/>
</dbReference>
<evidence type="ECO:0000313" key="3">
    <source>
        <dbReference type="Proteomes" id="UP000439994"/>
    </source>
</evidence>
<dbReference type="RefSeq" id="WP_155693827.1">
    <property type="nucleotide sequence ID" value="NZ_WOCD01000001.1"/>
</dbReference>
<evidence type="ECO:0000313" key="2">
    <source>
        <dbReference type="EMBL" id="MUH71261.1"/>
    </source>
</evidence>
<dbReference type="GO" id="GO:0016810">
    <property type="term" value="F:hydrolase activity, acting on carbon-nitrogen (but not peptide) bonds"/>
    <property type="evidence" value="ECO:0007669"/>
    <property type="project" value="InterPro"/>
</dbReference>
<feature type="domain" description="Amidohydrolase-related" evidence="1">
    <location>
        <begin position="45"/>
        <end position="309"/>
    </location>
</feature>
<dbReference type="InterPro" id="IPR032466">
    <property type="entry name" value="Metal_Hydrolase"/>
</dbReference>